<accession>A0A1B2I736</accession>
<keyword evidence="2" id="KW-1185">Reference proteome</keyword>
<dbReference type="EMBL" id="CP016757">
    <property type="protein sequence ID" value="ANZ45788.1"/>
    <property type="molecule type" value="Genomic_DNA"/>
</dbReference>
<dbReference type="Proteomes" id="UP000093044">
    <property type="component" value="Chromosome"/>
</dbReference>
<evidence type="ECO:0000313" key="1">
    <source>
        <dbReference type="EMBL" id="ANZ45788.1"/>
    </source>
</evidence>
<sequence>MMIISSIRTKEKITLALFALIVMLFAAGLPMSVASPGYANADADIMYLSVSANDISFGTISVPADSVPAGVVKSLRNRDESPFESFRANLPLLLEIGAEPSITTYLLTDIYMANARYCGISNPKTVQKRE</sequence>
<organism evidence="1 2">
    <name type="scientific">Cloacibacillus porcorum</name>
    <dbReference type="NCBI Taxonomy" id="1197717"/>
    <lineage>
        <taxon>Bacteria</taxon>
        <taxon>Thermotogati</taxon>
        <taxon>Synergistota</taxon>
        <taxon>Synergistia</taxon>
        <taxon>Synergistales</taxon>
        <taxon>Synergistaceae</taxon>
        <taxon>Cloacibacillus</taxon>
    </lineage>
</organism>
<dbReference type="GeneID" id="83058622"/>
<gene>
    <name evidence="1" type="ORF">BED41_12270</name>
</gene>
<dbReference type="RefSeq" id="WP_066746750.1">
    <property type="nucleotide sequence ID" value="NZ_CALCLR010000006.1"/>
</dbReference>
<name>A0A1B2I736_9BACT</name>
<protein>
    <submittedName>
        <fullName evidence="1">Uncharacterized protein</fullName>
    </submittedName>
</protein>
<reference evidence="1" key="1">
    <citation type="submission" date="2016-08" db="EMBL/GenBank/DDBJ databases">
        <title>Complete genome of Cloacibacillus porcorum.</title>
        <authorList>
            <person name="Looft T."/>
            <person name="Bayles D.O."/>
            <person name="Alt D.P."/>
        </authorList>
    </citation>
    <scope>NUCLEOTIDE SEQUENCE [LARGE SCALE GENOMIC DNA]</scope>
    <source>
        <strain evidence="1">CL-84</strain>
    </source>
</reference>
<dbReference type="KEGG" id="cpor:BED41_12270"/>
<evidence type="ECO:0000313" key="2">
    <source>
        <dbReference type="Proteomes" id="UP000093044"/>
    </source>
</evidence>
<proteinExistence type="predicted"/>
<dbReference type="OrthoDB" id="9935463at2"/>
<dbReference type="AlphaFoldDB" id="A0A1B2I736"/>